<dbReference type="EMBL" id="QXFY01001737">
    <property type="protein sequence ID" value="KAE9310627.1"/>
    <property type="molecule type" value="Genomic_DNA"/>
</dbReference>
<evidence type="ECO:0000313" key="2">
    <source>
        <dbReference type="Proteomes" id="UP000486351"/>
    </source>
</evidence>
<proteinExistence type="predicted"/>
<name>A0A6G0QZK4_9STRA</name>
<dbReference type="Proteomes" id="UP000486351">
    <property type="component" value="Unassembled WGS sequence"/>
</dbReference>
<evidence type="ECO:0000313" key="1">
    <source>
        <dbReference type="EMBL" id="KAE9310627.1"/>
    </source>
</evidence>
<organism evidence="1 2">
    <name type="scientific">Phytophthora fragariae</name>
    <dbReference type="NCBI Taxonomy" id="53985"/>
    <lineage>
        <taxon>Eukaryota</taxon>
        <taxon>Sar</taxon>
        <taxon>Stramenopiles</taxon>
        <taxon>Oomycota</taxon>
        <taxon>Peronosporomycetes</taxon>
        <taxon>Peronosporales</taxon>
        <taxon>Peronosporaceae</taxon>
        <taxon>Phytophthora</taxon>
    </lineage>
</organism>
<dbReference type="AlphaFoldDB" id="A0A6G0QZK4"/>
<comment type="caution">
    <text evidence="1">The sequence shown here is derived from an EMBL/GenBank/DDBJ whole genome shotgun (WGS) entry which is preliminary data.</text>
</comment>
<sequence length="140" mass="15972">MACVRHAIVVLQEEFSELVRRSAMEEKSILVTEIGRLPKRMARQLDVRQARGAVGRRDRVRTVSLPAEKVEGVEMLEYCHVPPADEQQEGKWPGEWQRRFGGKNDADYVDLKSYERNRTALTSKNSTFASHGMKLRGALC</sequence>
<gene>
    <name evidence="1" type="ORF">PF008_g20410</name>
</gene>
<accession>A0A6G0QZK4</accession>
<protein>
    <submittedName>
        <fullName evidence="1">Uncharacterized protein</fullName>
    </submittedName>
</protein>
<reference evidence="1 2" key="1">
    <citation type="submission" date="2018-09" db="EMBL/GenBank/DDBJ databases">
        <title>Genomic investigation of the strawberry pathogen Phytophthora fragariae indicates pathogenicity is determined by transcriptional variation in three key races.</title>
        <authorList>
            <person name="Adams T.M."/>
            <person name="Armitage A.D."/>
            <person name="Sobczyk M.K."/>
            <person name="Bates H.J."/>
            <person name="Dunwell J.M."/>
            <person name="Nellist C.F."/>
            <person name="Harrison R.J."/>
        </authorList>
    </citation>
    <scope>NUCLEOTIDE SEQUENCE [LARGE SCALE GENOMIC DNA]</scope>
    <source>
        <strain evidence="1 2">NOV-77</strain>
    </source>
</reference>